<dbReference type="Gene3D" id="1.10.10.2840">
    <property type="entry name" value="PucR C-terminal helix-turn-helix domain"/>
    <property type="match status" value="1"/>
</dbReference>
<evidence type="ECO:0000313" key="5">
    <source>
        <dbReference type="EMBL" id="GLG87979.1"/>
    </source>
</evidence>
<dbReference type="AlphaFoldDB" id="A0A174CK54"/>
<dbReference type="Proteomes" id="UP001145109">
    <property type="component" value="Unassembled WGS sequence"/>
</dbReference>
<dbReference type="Proteomes" id="UP000095362">
    <property type="component" value="Unassembled WGS sequence"/>
</dbReference>
<dbReference type="Pfam" id="PF07905">
    <property type="entry name" value="PucR"/>
    <property type="match status" value="1"/>
</dbReference>
<dbReference type="InterPro" id="IPR012914">
    <property type="entry name" value="PucR_dom"/>
</dbReference>
<reference evidence="5" key="2">
    <citation type="submission" date="2022-09" db="EMBL/GenBank/DDBJ databases">
        <title>Draft genome sequence of Coprococcus comes strain 31264.</title>
        <authorList>
            <person name="Atsushi H."/>
            <person name="Moriya O."/>
            <person name="Mitsuo S."/>
        </authorList>
    </citation>
    <scope>NUCLEOTIDE SEQUENCE</scope>
    <source>
        <strain evidence="5">JCM 31264</strain>
    </source>
</reference>
<dbReference type="PANTHER" id="PTHR33744">
    <property type="entry name" value="CARBOHYDRATE DIACID REGULATOR"/>
    <property type="match status" value="1"/>
</dbReference>
<evidence type="ECO:0000313" key="4">
    <source>
        <dbReference type="EMBL" id="CUO13901.1"/>
    </source>
</evidence>
<reference evidence="4 6" key="1">
    <citation type="submission" date="2015-09" db="EMBL/GenBank/DDBJ databases">
        <authorList>
            <consortium name="Pathogen Informatics"/>
        </authorList>
    </citation>
    <scope>NUCLEOTIDE SEQUENCE [LARGE SCALE GENOMIC DNA]</scope>
    <source>
        <strain evidence="4 6">2789STDY5834866</strain>
    </source>
</reference>
<gene>
    <name evidence="5" type="ORF">comes_25250</name>
    <name evidence="4" type="ORF">ERS852481_01461</name>
</gene>
<dbReference type="RefSeq" id="WP_055248969.1">
    <property type="nucleotide sequence ID" value="NZ_BSCI01000016.1"/>
</dbReference>
<dbReference type="InterPro" id="IPR000160">
    <property type="entry name" value="GGDEF_dom"/>
</dbReference>
<dbReference type="PANTHER" id="PTHR33744:SF1">
    <property type="entry name" value="DNA-BINDING TRANSCRIPTIONAL ACTIVATOR ADER"/>
    <property type="match status" value="1"/>
</dbReference>
<accession>A0A174CK54</accession>
<dbReference type="EMBL" id="CYZK01000007">
    <property type="protein sequence ID" value="CUO13901.1"/>
    <property type="molecule type" value="Genomic_DNA"/>
</dbReference>
<dbReference type="STRING" id="410072.ERS852525_02380"/>
<dbReference type="InterPro" id="IPR041522">
    <property type="entry name" value="CdaR_GGDEF"/>
</dbReference>
<evidence type="ECO:0000256" key="1">
    <source>
        <dbReference type="ARBA" id="ARBA00006754"/>
    </source>
</evidence>
<dbReference type="EMBL" id="BSCI01000016">
    <property type="protein sequence ID" value="GLG87979.1"/>
    <property type="molecule type" value="Genomic_DNA"/>
</dbReference>
<dbReference type="Pfam" id="PF13556">
    <property type="entry name" value="HTH_30"/>
    <property type="match status" value="1"/>
</dbReference>
<dbReference type="InterPro" id="IPR042070">
    <property type="entry name" value="PucR_C-HTH_sf"/>
</dbReference>
<dbReference type="PROSITE" id="PS50887">
    <property type="entry name" value="GGDEF"/>
    <property type="match status" value="1"/>
</dbReference>
<sequence length="407" mass="47453">MSIKVKEVLELAQSKGCTLAAGEGGMDRIVRFVDCMEIPDMKAWMRPNVLYITTGYAYSDTKEEIMNLIRNLYEAKAAALATKYRYIGCFLDDAIKLANELQFPIILWPEDLPFIEMNYLVMEALIKSQNNLMDTIYSRIEKYNRREMDKRLFIDLLTGNITCNEEGNYRIEEQKWPSPPYQIVYIEIDGIKQKLHELQEEIVHEKIEKIENMIKESFGEEKVIVLSNNDNFQCILKRTKEKTITKEYFEKIQKNISEKTGYTAAIGVSRVENSYQRFGKAYQDARDAVEIAVCQEFNSKVLCIEDAGFWRIMKEISKHEMCQEFMEDKLNAFIEYDQKNESELLETLEVLVNNLGARNVTANALHLHRNTLIYRIKKIENQTGYDLSDPNSILEIALALRIKKFLK</sequence>
<reference evidence="5" key="3">
    <citation type="submission" date="2022-11" db="EMBL/GenBank/DDBJ databases">
        <title>Draft genome sequence of Coprococcus comes strain 31264.</title>
        <authorList>
            <person name="Hisatomi A."/>
            <person name="Ohkuma M."/>
            <person name="Sakamoto M."/>
        </authorList>
    </citation>
    <scope>NUCLEOTIDE SEQUENCE</scope>
    <source>
        <strain evidence="5">JCM 31264</strain>
    </source>
</reference>
<protein>
    <submittedName>
        <fullName evidence="4">Carbohydrate diacid transcriptional activator CdaR</fullName>
    </submittedName>
    <submittedName>
        <fullName evidence="5">Transcriptional regulator</fullName>
    </submittedName>
</protein>
<evidence type="ECO:0000256" key="2">
    <source>
        <dbReference type="SAM" id="Coils"/>
    </source>
</evidence>
<dbReference type="PaxDb" id="410072-ERS852525_02380"/>
<dbReference type="InterPro" id="IPR025736">
    <property type="entry name" value="PucR_C-HTH_dom"/>
</dbReference>
<dbReference type="Pfam" id="PF17853">
    <property type="entry name" value="GGDEF_2"/>
    <property type="match status" value="1"/>
</dbReference>
<organism evidence="4 6">
    <name type="scientific">Coprococcus comes</name>
    <dbReference type="NCBI Taxonomy" id="410072"/>
    <lineage>
        <taxon>Bacteria</taxon>
        <taxon>Bacillati</taxon>
        <taxon>Bacillota</taxon>
        <taxon>Clostridia</taxon>
        <taxon>Lachnospirales</taxon>
        <taxon>Lachnospiraceae</taxon>
        <taxon>Coprococcus</taxon>
    </lineage>
</organism>
<feature type="coiled-coil region" evidence="2">
    <location>
        <begin position="181"/>
        <end position="208"/>
    </location>
</feature>
<dbReference type="InterPro" id="IPR051448">
    <property type="entry name" value="CdaR-like_regulators"/>
</dbReference>
<keyword evidence="2" id="KW-0175">Coiled coil</keyword>
<evidence type="ECO:0000313" key="6">
    <source>
        <dbReference type="Proteomes" id="UP000095362"/>
    </source>
</evidence>
<proteinExistence type="inferred from homology"/>
<feature type="domain" description="GGDEF" evidence="3">
    <location>
        <begin position="179"/>
        <end position="306"/>
    </location>
</feature>
<evidence type="ECO:0000259" key="3">
    <source>
        <dbReference type="PROSITE" id="PS50887"/>
    </source>
</evidence>
<name>A0A174CK54_9FIRM</name>
<comment type="similarity">
    <text evidence="1">Belongs to the CdaR family.</text>
</comment>